<evidence type="ECO:0000313" key="2">
    <source>
        <dbReference type="Proteomes" id="UP000294847"/>
    </source>
</evidence>
<organism evidence="1 2">
    <name type="scientific">Pyricularia oryzae</name>
    <name type="common">Rice blast fungus</name>
    <name type="synonym">Magnaporthe oryzae</name>
    <dbReference type="NCBI Taxonomy" id="318829"/>
    <lineage>
        <taxon>Eukaryota</taxon>
        <taxon>Fungi</taxon>
        <taxon>Dikarya</taxon>
        <taxon>Ascomycota</taxon>
        <taxon>Pezizomycotina</taxon>
        <taxon>Sordariomycetes</taxon>
        <taxon>Sordariomycetidae</taxon>
        <taxon>Magnaporthales</taxon>
        <taxon>Pyriculariaceae</taxon>
        <taxon>Pyricularia</taxon>
    </lineage>
</organism>
<reference evidence="1 2" key="1">
    <citation type="journal article" date="2019" name="Mol. Biol. Evol.">
        <title>Blast fungal genomes show frequent chromosomal changes, gene gains and losses, and effector gene turnover.</title>
        <authorList>
            <person name="Gomez Luciano L.B."/>
            <person name="Jason Tsai I."/>
            <person name="Chuma I."/>
            <person name="Tosa Y."/>
            <person name="Chen Y.H."/>
            <person name="Li J.Y."/>
            <person name="Li M.Y."/>
            <person name="Jade Lu M.Y."/>
            <person name="Nakayashiki H."/>
            <person name="Li W.H."/>
        </authorList>
    </citation>
    <scope>NUCLEOTIDE SEQUENCE [LARGE SCALE GENOMIC DNA]</scope>
    <source>
        <strain evidence="1">MZ5-1-6</strain>
    </source>
</reference>
<protein>
    <submittedName>
        <fullName evidence="1">Uncharacterized protein</fullName>
    </submittedName>
</protein>
<proteinExistence type="predicted"/>
<evidence type="ECO:0000313" key="1">
    <source>
        <dbReference type="EMBL" id="QBZ59421.1"/>
    </source>
</evidence>
<accession>A0A4P7NCE2</accession>
<sequence length="49" mass="5545">MGDSRCNLHAQSHSPPSGLKYREPPLVTLAVYFYHVRRLDGPFFSALVN</sequence>
<dbReference type="EMBL" id="CP034206">
    <property type="protein sequence ID" value="QBZ59421.1"/>
    <property type="molecule type" value="Genomic_DNA"/>
</dbReference>
<name>A0A4P7NCE2_PYROR</name>
<dbReference type="AlphaFoldDB" id="A0A4P7NCE2"/>
<dbReference type="Proteomes" id="UP000294847">
    <property type="component" value="Chromosome 3"/>
</dbReference>
<gene>
    <name evidence="1" type="ORF">PoMZ_04382</name>
</gene>